<reference evidence="1" key="1">
    <citation type="submission" date="2018-05" db="EMBL/GenBank/DDBJ databases">
        <authorList>
            <person name="Lanie J.A."/>
            <person name="Ng W.-L."/>
            <person name="Kazmierczak K.M."/>
            <person name="Andrzejewski T.M."/>
            <person name="Davidsen T.M."/>
            <person name="Wayne K.J."/>
            <person name="Tettelin H."/>
            <person name="Glass J.I."/>
            <person name="Rusch D."/>
            <person name="Podicherti R."/>
            <person name="Tsui H.-C.T."/>
            <person name="Winkler M.E."/>
        </authorList>
    </citation>
    <scope>NUCLEOTIDE SEQUENCE</scope>
</reference>
<feature type="non-terminal residue" evidence="1">
    <location>
        <position position="1"/>
    </location>
</feature>
<proteinExistence type="predicted"/>
<accession>A0A382W422</accession>
<evidence type="ECO:0000313" key="1">
    <source>
        <dbReference type="EMBL" id="SVD53499.1"/>
    </source>
</evidence>
<sequence>SIAKIASTTTQFQTCMMGQLEIKILL</sequence>
<name>A0A382W422_9ZZZZ</name>
<gene>
    <name evidence="1" type="ORF">METZ01_LOCUS406353</name>
</gene>
<protein>
    <submittedName>
        <fullName evidence="1">Uncharacterized protein</fullName>
    </submittedName>
</protein>
<dbReference type="EMBL" id="UINC01156851">
    <property type="protein sequence ID" value="SVD53499.1"/>
    <property type="molecule type" value="Genomic_DNA"/>
</dbReference>
<dbReference type="AlphaFoldDB" id="A0A382W422"/>
<organism evidence="1">
    <name type="scientific">marine metagenome</name>
    <dbReference type="NCBI Taxonomy" id="408172"/>
    <lineage>
        <taxon>unclassified sequences</taxon>
        <taxon>metagenomes</taxon>
        <taxon>ecological metagenomes</taxon>
    </lineage>
</organism>